<gene>
    <name evidence="2" type="ORF">NC992_21105</name>
</gene>
<feature type="transmembrane region" description="Helical" evidence="1">
    <location>
        <begin position="12"/>
        <end position="30"/>
    </location>
</feature>
<name>A0ABV0K9F7_9CYAN</name>
<reference evidence="2 3" key="1">
    <citation type="submission" date="2022-04" db="EMBL/GenBank/DDBJ databases">
        <title>Positive selection, recombination, and allopatry shape intraspecific diversity of widespread and dominant cyanobacteria.</title>
        <authorList>
            <person name="Wei J."/>
            <person name="Shu W."/>
            <person name="Hu C."/>
        </authorList>
    </citation>
    <scope>NUCLEOTIDE SEQUENCE [LARGE SCALE GENOMIC DNA]</scope>
    <source>
        <strain evidence="2 3">DQ-A4</strain>
    </source>
</reference>
<dbReference type="EMBL" id="JAMPKX010000012">
    <property type="protein sequence ID" value="MEP0949393.1"/>
    <property type="molecule type" value="Genomic_DNA"/>
</dbReference>
<dbReference type="Proteomes" id="UP001482513">
    <property type="component" value="Unassembled WGS sequence"/>
</dbReference>
<keyword evidence="1" id="KW-0472">Membrane</keyword>
<feature type="transmembrane region" description="Helical" evidence="1">
    <location>
        <begin position="37"/>
        <end position="54"/>
    </location>
</feature>
<keyword evidence="1" id="KW-1133">Transmembrane helix</keyword>
<evidence type="ECO:0000313" key="2">
    <source>
        <dbReference type="EMBL" id="MEP0949393.1"/>
    </source>
</evidence>
<evidence type="ECO:0000313" key="3">
    <source>
        <dbReference type="Proteomes" id="UP001482513"/>
    </source>
</evidence>
<accession>A0ABV0K9F7</accession>
<organism evidence="2 3">
    <name type="scientific">Leptolyngbya subtilissima DQ-A4</name>
    <dbReference type="NCBI Taxonomy" id="2933933"/>
    <lineage>
        <taxon>Bacteria</taxon>
        <taxon>Bacillati</taxon>
        <taxon>Cyanobacteriota</taxon>
        <taxon>Cyanophyceae</taxon>
        <taxon>Leptolyngbyales</taxon>
        <taxon>Leptolyngbyaceae</taxon>
        <taxon>Leptolyngbya group</taxon>
        <taxon>Leptolyngbya</taxon>
    </lineage>
</organism>
<evidence type="ECO:0008006" key="4">
    <source>
        <dbReference type="Google" id="ProtNLM"/>
    </source>
</evidence>
<keyword evidence="3" id="KW-1185">Reference proteome</keyword>
<sequence length="80" mass="8679">MDSVFSSVDPQLVLLIAAIAVVVLVAQLFLRILSIGLVPLIGLVAIVVALQYLFGISPEQLWVEVSHLPQMAMEFFNSLA</sequence>
<dbReference type="RefSeq" id="WP_190694936.1">
    <property type="nucleotide sequence ID" value="NZ_JAMPKX010000012.1"/>
</dbReference>
<keyword evidence="1" id="KW-0812">Transmembrane</keyword>
<comment type="caution">
    <text evidence="2">The sequence shown here is derived from an EMBL/GenBank/DDBJ whole genome shotgun (WGS) entry which is preliminary data.</text>
</comment>
<evidence type="ECO:0000256" key="1">
    <source>
        <dbReference type="SAM" id="Phobius"/>
    </source>
</evidence>
<proteinExistence type="predicted"/>
<protein>
    <recommendedName>
        <fullName evidence="4">Sodium:proton antiporter</fullName>
    </recommendedName>
</protein>